<keyword evidence="2" id="KW-1185">Reference proteome</keyword>
<evidence type="ECO:0000313" key="1">
    <source>
        <dbReference type="EMBL" id="SMD31867.1"/>
    </source>
</evidence>
<dbReference type="OrthoDB" id="667893at2"/>
<gene>
    <name evidence="1" type="ORF">SAMN04488029_0205</name>
</gene>
<dbReference type="SUPFAM" id="SSF48371">
    <property type="entry name" value="ARM repeat"/>
    <property type="match status" value="1"/>
</dbReference>
<dbReference type="AlphaFoldDB" id="A0A1W2G5B7"/>
<organism evidence="1 2">
    <name type="scientific">Reichenbachiella faecimaris</name>
    <dbReference type="NCBI Taxonomy" id="692418"/>
    <lineage>
        <taxon>Bacteria</taxon>
        <taxon>Pseudomonadati</taxon>
        <taxon>Bacteroidota</taxon>
        <taxon>Cytophagia</taxon>
        <taxon>Cytophagales</taxon>
        <taxon>Reichenbachiellaceae</taxon>
        <taxon>Reichenbachiella</taxon>
    </lineage>
</organism>
<dbReference type="InterPro" id="IPR016024">
    <property type="entry name" value="ARM-type_fold"/>
</dbReference>
<dbReference type="STRING" id="692418.SAMN04488029_0205"/>
<evidence type="ECO:0008006" key="3">
    <source>
        <dbReference type="Google" id="ProtNLM"/>
    </source>
</evidence>
<dbReference type="InterPro" id="IPR011989">
    <property type="entry name" value="ARM-like"/>
</dbReference>
<dbReference type="EMBL" id="FWYF01000001">
    <property type="protein sequence ID" value="SMD31867.1"/>
    <property type="molecule type" value="Genomic_DNA"/>
</dbReference>
<dbReference type="RefSeq" id="WP_084370562.1">
    <property type="nucleotide sequence ID" value="NZ_FWYF01000001.1"/>
</dbReference>
<accession>A0A1W2G5B7</accession>
<dbReference type="Proteomes" id="UP000192472">
    <property type="component" value="Unassembled WGS sequence"/>
</dbReference>
<name>A0A1W2G5B7_REIFA</name>
<protein>
    <recommendedName>
        <fullName evidence="3">HEAT repeat-containing protein</fullName>
    </recommendedName>
</protein>
<sequence>MDFLAQLEKAHSKENAQYIAQHISDDANLFAELMSLFFHKDYSISQRAAHAVSHCVDVFPELITPYIGKMVNNLNNNPKVAIKRNTVRVLQKQIIPEEHQGLLVEKCFEYLLSSKETIAVKAFSMTVLSNMAKIYPELKNELFIVVEDVIKNGSAGLISRGKKVLAELKK</sequence>
<evidence type="ECO:0000313" key="2">
    <source>
        <dbReference type="Proteomes" id="UP000192472"/>
    </source>
</evidence>
<proteinExistence type="predicted"/>
<dbReference type="Gene3D" id="1.25.10.10">
    <property type="entry name" value="Leucine-rich Repeat Variant"/>
    <property type="match status" value="1"/>
</dbReference>
<reference evidence="1 2" key="1">
    <citation type="submission" date="2017-04" db="EMBL/GenBank/DDBJ databases">
        <authorList>
            <person name="Afonso C.L."/>
            <person name="Miller P.J."/>
            <person name="Scott M.A."/>
            <person name="Spackman E."/>
            <person name="Goraichik I."/>
            <person name="Dimitrov K.M."/>
            <person name="Suarez D.L."/>
            <person name="Swayne D.E."/>
        </authorList>
    </citation>
    <scope>NUCLEOTIDE SEQUENCE [LARGE SCALE GENOMIC DNA]</scope>
    <source>
        <strain evidence="1 2">DSM 26133</strain>
    </source>
</reference>